<comment type="caution">
    <text evidence="1">The sequence shown here is derived from an EMBL/GenBank/DDBJ whole genome shotgun (WGS) entry which is preliminary data.</text>
</comment>
<name>A0ACB5UJD1_9FIRM</name>
<evidence type="ECO:0000313" key="2">
    <source>
        <dbReference type="Proteomes" id="UP001374599"/>
    </source>
</evidence>
<gene>
    <name evidence="1" type="ORF">AN2V17_20980</name>
</gene>
<organism evidence="1 2">
    <name type="scientific">Vallitalea maricola</name>
    <dbReference type="NCBI Taxonomy" id="3074433"/>
    <lineage>
        <taxon>Bacteria</taxon>
        <taxon>Bacillati</taxon>
        <taxon>Bacillota</taxon>
        <taxon>Clostridia</taxon>
        <taxon>Lachnospirales</taxon>
        <taxon>Vallitaleaceae</taxon>
        <taxon>Vallitalea</taxon>
    </lineage>
</organism>
<sequence length="301" mass="34217">MKKLYKNNLVLKKEIKYELFLLPALIGFTLFFIYPVLCSFYYSTTNWSLYNNDSFKFIGLQNFNKILDDVEVYSGIFNSFKWALLVTFFHNTLAIPLAVALDSKIKGKNFFRSVFFVPAVLSSLIVGYLWNFIMAPTDYGLLNKVITFFGGHNVNWLGEPKIALYSVLFTQIWQWTGWTMIIYLANLQSIPSDYYEAAEIDGANGWKKFKVITLPMLAPSMTVNLLLSMIGGLKVFDIIFSMTQGGPGHATETIITILIKRGFSEGLYGYASAIGVVLFLIIAVVSLILLKFLIRREEKII</sequence>
<evidence type="ECO:0000313" key="1">
    <source>
        <dbReference type="EMBL" id="GMQ62866.1"/>
    </source>
</evidence>
<accession>A0ACB5UJD1</accession>
<keyword evidence="2" id="KW-1185">Reference proteome</keyword>
<proteinExistence type="predicted"/>
<reference evidence="1" key="1">
    <citation type="submission" date="2023-09" db="EMBL/GenBank/DDBJ databases">
        <title>Vallitalea sediminicola and Vallitalea maricola sp. nov., anaerobic bacteria isolated from marine sediment.</title>
        <authorList>
            <person name="Hirano S."/>
            <person name="Maeda A."/>
            <person name="Terahara T."/>
            <person name="Mori K."/>
            <person name="Hamada M."/>
            <person name="Matsumoto R."/>
            <person name="Kobayashi T."/>
        </authorList>
    </citation>
    <scope>NUCLEOTIDE SEQUENCE</scope>
    <source>
        <strain evidence="1">AN17-2</strain>
    </source>
</reference>
<dbReference type="Proteomes" id="UP001374599">
    <property type="component" value="Unassembled WGS sequence"/>
</dbReference>
<protein>
    <submittedName>
        <fullName evidence="1">Sugar ABC transporter permease</fullName>
    </submittedName>
</protein>
<dbReference type="EMBL" id="BTPU01000031">
    <property type="protein sequence ID" value="GMQ62866.1"/>
    <property type="molecule type" value="Genomic_DNA"/>
</dbReference>